<keyword evidence="3" id="KW-1185">Reference proteome</keyword>
<dbReference type="OrthoDB" id="7863994at2"/>
<protein>
    <submittedName>
        <fullName evidence="2">Uncharacterized protein</fullName>
    </submittedName>
</protein>
<organism evidence="2 3">
    <name type="scientific">Pararhodobacter oceanensis</name>
    <dbReference type="NCBI Taxonomy" id="2172121"/>
    <lineage>
        <taxon>Bacteria</taxon>
        <taxon>Pseudomonadati</taxon>
        <taxon>Pseudomonadota</taxon>
        <taxon>Alphaproteobacteria</taxon>
        <taxon>Rhodobacterales</taxon>
        <taxon>Paracoccaceae</taxon>
        <taxon>Pararhodobacter</taxon>
    </lineage>
</organism>
<accession>A0A2T8HVL4</accession>
<name>A0A2T8HVL4_9RHOB</name>
<evidence type="ECO:0000313" key="3">
    <source>
        <dbReference type="Proteomes" id="UP000245911"/>
    </source>
</evidence>
<gene>
    <name evidence="2" type="ORF">DDE20_04610</name>
</gene>
<evidence type="ECO:0000313" key="2">
    <source>
        <dbReference type="EMBL" id="PVH29424.1"/>
    </source>
</evidence>
<keyword evidence="1" id="KW-0732">Signal</keyword>
<feature type="chain" id="PRO_5015513001" evidence="1">
    <location>
        <begin position="27"/>
        <end position="186"/>
    </location>
</feature>
<comment type="caution">
    <text evidence="2">The sequence shown here is derived from an EMBL/GenBank/DDBJ whole genome shotgun (WGS) entry which is preliminary data.</text>
</comment>
<sequence length="186" mass="20370">MICIPRLLAAALTATALLLPALPASAQWVASGRWGSEDRWRYVTPGSWQVLRSDHEAHPVSIHAEGENHLGRITIWCRPGTGESMLQFDAYRGDALHQPLAVSATASPPADRVTLVIGEQRFERALQYDPAQRVWTARDMLDEAFLQAFAWGSRMQMLNAQGAEITSFRLNGSGAAVSALNATCQE</sequence>
<feature type="signal peptide" evidence="1">
    <location>
        <begin position="1"/>
        <end position="26"/>
    </location>
</feature>
<evidence type="ECO:0000256" key="1">
    <source>
        <dbReference type="SAM" id="SignalP"/>
    </source>
</evidence>
<dbReference type="RefSeq" id="WP_116557307.1">
    <property type="nucleotide sequence ID" value="NZ_QDKM01000002.1"/>
</dbReference>
<dbReference type="EMBL" id="QDKM01000002">
    <property type="protein sequence ID" value="PVH29424.1"/>
    <property type="molecule type" value="Genomic_DNA"/>
</dbReference>
<proteinExistence type="predicted"/>
<reference evidence="2 3" key="1">
    <citation type="submission" date="2018-04" db="EMBL/GenBank/DDBJ databases">
        <title>Pararhodobacter oceanense sp. nov., isolated from marine intertidal sediment.</title>
        <authorList>
            <person name="Wang X.-L."/>
            <person name="Du Z.-J."/>
        </authorList>
    </citation>
    <scope>NUCLEOTIDE SEQUENCE [LARGE SCALE GENOMIC DNA]</scope>
    <source>
        <strain evidence="2 3">AM505</strain>
    </source>
</reference>
<dbReference type="AlphaFoldDB" id="A0A2T8HVL4"/>
<dbReference type="Proteomes" id="UP000245911">
    <property type="component" value="Unassembled WGS sequence"/>
</dbReference>